<dbReference type="AlphaFoldDB" id="A0A976MD28"/>
<feature type="compositionally biased region" description="Polar residues" evidence="1">
    <location>
        <begin position="281"/>
        <end position="295"/>
    </location>
</feature>
<name>A0A976MD28_THEOR</name>
<feature type="compositionally biased region" description="Low complexity" evidence="1">
    <location>
        <begin position="217"/>
        <end position="230"/>
    </location>
</feature>
<dbReference type="InterPro" id="IPR007480">
    <property type="entry name" value="DUF529"/>
</dbReference>
<feature type="compositionally biased region" description="Basic and acidic residues" evidence="1">
    <location>
        <begin position="65"/>
        <end position="84"/>
    </location>
</feature>
<feature type="region of interest" description="Disordered" evidence="1">
    <location>
        <begin position="212"/>
        <end position="295"/>
    </location>
</feature>
<gene>
    <name evidence="2" type="ORF">MACK_002516</name>
</gene>
<dbReference type="Pfam" id="PF04385">
    <property type="entry name" value="FAINT"/>
    <property type="match status" value="1"/>
</dbReference>
<reference evidence="2" key="1">
    <citation type="submission" date="2022-07" db="EMBL/GenBank/DDBJ databases">
        <title>Evaluation of T. orientalis genome assembly methods using nanopore sequencing and analysis of variation between genomes.</title>
        <authorList>
            <person name="Yam J."/>
            <person name="Micallef M.L."/>
            <person name="Liu M."/>
            <person name="Djordjevic S.P."/>
            <person name="Bogema D.R."/>
            <person name="Jenkins C."/>
        </authorList>
    </citation>
    <scope>NUCLEOTIDE SEQUENCE</scope>
    <source>
        <strain evidence="2">Goon Nure</strain>
    </source>
</reference>
<evidence type="ECO:0000313" key="2">
    <source>
        <dbReference type="EMBL" id="UKK02423.2"/>
    </source>
</evidence>
<evidence type="ECO:0000256" key="1">
    <source>
        <dbReference type="SAM" id="MobiDB-lite"/>
    </source>
</evidence>
<accession>A0A976MD28</accession>
<feature type="compositionally biased region" description="Polar residues" evidence="1">
    <location>
        <begin position="231"/>
        <end position="266"/>
    </location>
</feature>
<proteinExistence type="predicted"/>
<feature type="region of interest" description="Disordered" evidence="1">
    <location>
        <begin position="65"/>
        <end position="112"/>
    </location>
</feature>
<dbReference type="Proteomes" id="UP000244811">
    <property type="component" value="Chromosome 4"/>
</dbReference>
<organism evidence="2 3">
    <name type="scientific">Theileria orientalis</name>
    <dbReference type="NCBI Taxonomy" id="68886"/>
    <lineage>
        <taxon>Eukaryota</taxon>
        <taxon>Sar</taxon>
        <taxon>Alveolata</taxon>
        <taxon>Apicomplexa</taxon>
        <taxon>Aconoidasida</taxon>
        <taxon>Piroplasmida</taxon>
        <taxon>Theileriidae</taxon>
        <taxon>Theileria</taxon>
    </lineage>
</organism>
<protein>
    <submittedName>
        <fullName evidence="2">Uncharacterized protein</fullName>
    </submittedName>
</protein>
<feature type="compositionally biased region" description="Low complexity" evidence="1">
    <location>
        <begin position="91"/>
        <end position="112"/>
    </location>
</feature>
<sequence>MEQDTDFEKKFIYDFKSVKCILVKFGDHEIWKKGEHDVQKPSYVAYNETTKRIVVRDSERAVTYKKETNSDNWKQDTTTERPLESRTGAQTGSSVTSPPSSGDGQSSNNLSGGSSVAGELKLFKDDGNGNAVEMVDADYEKKYIYDVKSVKCILVKFEDKDVWKKGDNNVDEPNYVAYNNTTKRIVVRDSAVALIYGIDDVTKQWKLNNTVRREKGTGTAKTAGQAGLTGSHSTGLPSTPQPESGGSSAITPPTDLSGSLASTPLPSSGGDGSTVKPDQDGTATPPGSSTAHCASKSISSGPVIKLFQKDPSDANKTIEIDQSNYTVTNAAKHITYKFKKNVICSLVTCNDKEVWNTGKNDISSPKFVTYYINWHNRMAIGDGKKAVFYQFDDSEWKYLSTIAYIMEGKSDELVVNYGGQCFNYKKGSDGKWSYDEDGTCTNLSTNGPIQTTMLFSSNPNDNTKNVELCESEYIFKDKTKYDLVKFSYCDSWKNVDNQRKTSDSAVSW</sequence>
<dbReference type="EMBL" id="CP056072">
    <property type="protein sequence ID" value="UKK02423.2"/>
    <property type="molecule type" value="Genomic_DNA"/>
</dbReference>
<evidence type="ECO:0000313" key="3">
    <source>
        <dbReference type="Proteomes" id="UP000244811"/>
    </source>
</evidence>